<comment type="caution">
    <text evidence="1">The sequence shown here is derived from an EMBL/GenBank/DDBJ whole genome shotgun (WGS) entry which is preliminary data.</text>
</comment>
<evidence type="ECO:0000313" key="1">
    <source>
        <dbReference type="EMBL" id="SEQ35279.1"/>
    </source>
</evidence>
<evidence type="ECO:0008006" key="3">
    <source>
        <dbReference type="Google" id="ProtNLM"/>
    </source>
</evidence>
<dbReference type="RefSeq" id="WP_069518351.1">
    <property type="nucleotide sequence ID" value="NZ_FOFP01000005.1"/>
</dbReference>
<proteinExistence type="predicted"/>
<dbReference type="EMBL" id="FOFP01000005">
    <property type="protein sequence ID" value="SEQ35279.1"/>
    <property type="molecule type" value="Genomic_DNA"/>
</dbReference>
<name>A0ABY1BA27_9PSED</name>
<gene>
    <name evidence="1" type="ORF">SAMN05216600_105135</name>
</gene>
<keyword evidence="2" id="KW-1185">Reference proteome</keyword>
<evidence type="ECO:0000313" key="2">
    <source>
        <dbReference type="Proteomes" id="UP000198512"/>
    </source>
</evidence>
<organism evidence="1 2">
    <name type="scientific">Pseudomonas cuatrocienegasensis</name>
    <dbReference type="NCBI Taxonomy" id="543360"/>
    <lineage>
        <taxon>Bacteria</taxon>
        <taxon>Pseudomonadati</taxon>
        <taxon>Pseudomonadota</taxon>
        <taxon>Gammaproteobacteria</taxon>
        <taxon>Pseudomonadales</taxon>
        <taxon>Pseudomonadaceae</taxon>
        <taxon>Pseudomonas</taxon>
    </lineage>
</organism>
<reference evidence="1 2" key="1">
    <citation type="submission" date="2016-10" db="EMBL/GenBank/DDBJ databases">
        <authorList>
            <person name="Varghese N."/>
            <person name="Submissions S."/>
        </authorList>
    </citation>
    <scope>NUCLEOTIDE SEQUENCE [LARGE SCALE GENOMIC DNA]</scope>
    <source>
        <strain evidence="1 2">CIP 109853</strain>
    </source>
</reference>
<accession>A0ABY1BA27</accession>
<protein>
    <recommendedName>
        <fullName evidence="3">Surface presentation of antigen gene type M protein</fullName>
    </recommendedName>
</protein>
<sequence length="154" mass="18470">MSHDDLDLLDSANDPQMETLGQTLDVLAPIRRHRLTLAEQAWRRQNQVLKALHSRLQQMTQDIASLHHAYRQSRIEQRQRHANRPLPLSEMNAWLAQERQAIRHIERSEKHLSTLQHEYRQQHIWTQDSHQELRQRQRDVEKLDYLLDLVQEAS</sequence>
<dbReference type="Proteomes" id="UP000198512">
    <property type="component" value="Unassembled WGS sequence"/>
</dbReference>